<evidence type="ECO:0000313" key="1">
    <source>
        <dbReference type="EMBL" id="RGL85288.1"/>
    </source>
</evidence>
<dbReference type="AlphaFoldDB" id="A0A395UQ06"/>
<protein>
    <submittedName>
        <fullName evidence="2">Uncharacterized protein</fullName>
    </submittedName>
</protein>
<dbReference type="EMBL" id="QRUD01000039">
    <property type="protein sequence ID" value="RGR37555.1"/>
    <property type="molecule type" value="Genomic_DNA"/>
</dbReference>
<dbReference type="EMBL" id="QRKA01000025">
    <property type="protein sequence ID" value="RHH76024.1"/>
    <property type="molecule type" value="Genomic_DNA"/>
</dbReference>
<organism evidence="2 5">
    <name type="scientific">Phocaeicola vulgatus</name>
    <name type="common">Bacteroides vulgatus</name>
    <dbReference type="NCBI Taxonomy" id="821"/>
    <lineage>
        <taxon>Bacteria</taxon>
        <taxon>Pseudomonadati</taxon>
        <taxon>Bacteroidota</taxon>
        <taxon>Bacteroidia</taxon>
        <taxon>Bacteroidales</taxon>
        <taxon>Bacteroidaceae</taxon>
        <taxon>Phocaeicola</taxon>
    </lineage>
</organism>
<dbReference type="Proteomes" id="UP000266497">
    <property type="component" value="Unassembled WGS sequence"/>
</dbReference>
<evidence type="ECO:0000313" key="3">
    <source>
        <dbReference type="EMBL" id="RHH76024.1"/>
    </source>
</evidence>
<evidence type="ECO:0000313" key="2">
    <source>
        <dbReference type="EMBL" id="RGR37555.1"/>
    </source>
</evidence>
<evidence type="ECO:0000313" key="6">
    <source>
        <dbReference type="Proteomes" id="UP000283713"/>
    </source>
</evidence>
<sequence>MRILEGKELEDALKQMQEWEAKKAKAIEDAFQRGIATGEDITNLLWTYTDTNLRWELFADLAEKGKLSDEAFNKGLAIAWTEGRGTGDFRAIQYFMRCKKELVMNEEELVYYNSLPDKVTLYRGCSIEEYEDEDGDSCFGISWTTSRDVAEFFAFRNEQEDTAVYSIEVDKEDIKAVFLSRNEFEAICFGGDEATLVTDEPTELYTNYMERKKQELDEFMNK</sequence>
<dbReference type="RefSeq" id="WP_117678221.1">
    <property type="nucleotide sequence ID" value="NZ_JAHYMS010000027.1"/>
</dbReference>
<gene>
    <name evidence="3" type="ORF">DW193_15510</name>
    <name evidence="2" type="ORF">DWY53_14005</name>
    <name evidence="1" type="ORF">DXC44_12135</name>
</gene>
<dbReference type="Proteomes" id="UP000283713">
    <property type="component" value="Unassembled WGS sequence"/>
</dbReference>
<comment type="caution">
    <text evidence="2">The sequence shown here is derived from an EMBL/GenBank/DDBJ whole genome shotgun (WGS) entry which is preliminary data.</text>
</comment>
<accession>A0A395UQ06</accession>
<dbReference type="EMBL" id="QSSN01000013">
    <property type="protein sequence ID" value="RGL85288.1"/>
    <property type="molecule type" value="Genomic_DNA"/>
</dbReference>
<name>A0A395UQ06_PHOVU</name>
<dbReference type="Proteomes" id="UP000261278">
    <property type="component" value="Unassembled WGS sequence"/>
</dbReference>
<reference evidence="4 5" key="1">
    <citation type="submission" date="2018-08" db="EMBL/GenBank/DDBJ databases">
        <title>A genome reference for cultivated species of the human gut microbiota.</title>
        <authorList>
            <person name="Zou Y."/>
            <person name="Xue W."/>
            <person name="Luo G."/>
        </authorList>
    </citation>
    <scope>NUCLEOTIDE SEQUENCE [LARGE SCALE GENOMIC DNA]</scope>
    <source>
        <strain evidence="2 5">AF25-30LB</strain>
        <strain evidence="3 6">AM16-6</strain>
        <strain evidence="1 4">TF05-18</strain>
    </source>
</reference>
<evidence type="ECO:0000313" key="5">
    <source>
        <dbReference type="Proteomes" id="UP000266497"/>
    </source>
</evidence>
<evidence type="ECO:0000313" key="4">
    <source>
        <dbReference type="Proteomes" id="UP000261278"/>
    </source>
</evidence>
<proteinExistence type="predicted"/>